<dbReference type="PANTHER" id="PTHR12945:SF0">
    <property type="entry name" value="TRNA (ADENINE(58)-N(1))-METHYLTRANSFERASE NON-CATALYTIC SUBUNIT TRM6"/>
    <property type="match status" value="1"/>
</dbReference>
<evidence type="ECO:0000256" key="6">
    <source>
        <dbReference type="ARBA" id="ARBA00032319"/>
    </source>
</evidence>
<comment type="subcellular location">
    <subcellularLocation>
        <location evidence="1">Nucleus</location>
    </subcellularLocation>
</comment>
<reference evidence="8 9" key="1">
    <citation type="submission" date="2021-11" db="EMBL/GenBank/DDBJ databases">
        <title>Black yeast isolated from Biological Soil Crust.</title>
        <authorList>
            <person name="Kurbessoian T."/>
        </authorList>
    </citation>
    <scope>NUCLEOTIDE SEQUENCE [LARGE SCALE GENOMIC DNA]</scope>
    <source>
        <strain evidence="8 9">CCFEE 5522</strain>
    </source>
</reference>
<dbReference type="AlphaFoldDB" id="A0AAV9JE39"/>
<dbReference type="EMBL" id="JAVFHQ010000035">
    <property type="protein sequence ID" value="KAK4543136.1"/>
    <property type="molecule type" value="Genomic_DNA"/>
</dbReference>
<feature type="compositionally biased region" description="Acidic residues" evidence="7">
    <location>
        <begin position="228"/>
        <end position="239"/>
    </location>
</feature>
<dbReference type="GO" id="GO:0030488">
    <property type="term" value="P:tRNA methylation"/>
    <property type="evidence" value="ECO:0007669"/>
    <property type="project" value="InterPro"/>
</dbReference>
<organism evidence="8 9">
    <name type="scientific">Oleoguttula mirabilis</name>
    <dbReference type="NCBI Taxonomy" id="1507867"/>
    <lineage>
        <taxon>Eukaryota</taxon>
        <taxon>Fungi</taxon>
        <taxon>Dikarya</taxon>
        <taxon>Ascomycota</taxon>
        <taxon>Pezizomycotina</taxon>
        <taxon>Dothideomycetes</taxon>
        <taxon>Dothideomycetidae</taxon>
        <taxon>Mycosphaerellales</taxon>
        <taxon>Teratosphaeriaceae</taxon>
        <taxon>Oleoguttula</taxon>
    </lineage>
</organism>
<evidence type="ECO:0000256" key="4">
    <source>
        <dbReference type="ARBA" id="ARBA00022694"/>
    </source>
</evidence>
<dbReference type="Proteomes" id="UP001324427">
    <property type="component" value="Unassembled WGS sequence"/>
</dbReference>
<keyword evidence="9" id="KW-1185">Reference proteome</keyword>
<accession>A0AAV9JE39</accession>
<keyword evidence="5" id="KW-0539">Nucleus</keyword>
<feature type="region of interest" description="Disordered" evidence="7">
    <location>
        <begin position="572"/>
        <end position="606"/>
    </location>
</feature>
<sequence length="606" mass="65692">MGLHSHIKPNTWLFIRAPSVSLKCIEIKPNTIIDVGKLGCFPSNLLLGRPYHYTYEILEKREGEAYSRLRIVPPSELNAEIVAEEAATPSESRGEPATPSTSSNGAPPETYDMLLAEDKTNRLTVDNAARQALTQQDIEELKRSAAGKDIIAKILAGHTGLDEKTVFSKAKYMLRKRSKYLKRFEVLPMEVGGLIDYLFEKEPARILEMREETLGLVGAWSHAHVTPGEEEGGDAEEGGGDGKRVGSGRWLVVDETGGLVVAALAERMNLLHKPEQSADEDGAVQEQPQQADGDVSLPHDDHVDGAVPIPAPALAQTNGHAQPPDSSKEASKATTNHADFPLPASTNTITLLHPAVQPNIALLKYFGYDANLPDPSHPLHTHLKSLSWLQLLHPSQDPTYREPAVVSEHELAKMKSGKRGTYFKKRRRWERCAAIIDEARGGGFDGLVVSSSMDPASTLPHAVPLIRGGGHVVVYSPTIEPLVNVMDLYSKDRRAAYTQLVIKGEEPSSDPDDFPVDPRLLLAPTLQTSRVREWQVLPGRTHPLMMGRGGSEGYVFTARKVIPIEGGVEARGNYGGKRRKVGNSGGDDAAGAGGDGARPAATAVQT</sequence>
<evidence type="ECO:0000256" key="2">
    <source>
        <dbReference type="ARBA" id="ARBA00008320"/>
    </source>
</evidence>
<dbReference type="GO" id="GO:0031515">
    <property type="term" value="C:tRNA (m1A) methyltransferase complex"/>
    <property type="evidence" value="ECO:0007669"/>
    <property type="project" value="InterPro"/>
</dbReference>
<evidence type="ECO:0000256" key="7">
    <source>
        <dbReference type="SAM" id="MobiDB-lite"/>
    </source>
</evidence>
<feature type="compositionally biased region" description="Low complexity" evidence="7">
    <location>
        <begin position="597"/>
        <end position="606"/>
    </location>
</feature>
<feature type="region of interest" description="Disordered" evidence="7">
    <location>
        <begin position="275"/>
        <end position="339"/>
    </location>
</feature>
<evidence type="ECO:0000256" key="1">
    <source>
        <dbReference type="ARBA" id="ARBA00004123"/>
    </source>
</evidence>
<protein>
    <recommendedName>
        <fullName evidence="3">tRNA (adenine(58)-N(1))-methyltransferase non-catalytic subunit TRM6</fullName>
    </recommendedName>
    <alternativeName>
        <fullName evidence="6">tRNA(m1A58)-methyltransferase subunit TRM6</fullName>
    </alternativeName>
</protein>
<comment type="caution">
    <text evidence="8">The sequence shown here is derived from an EMBL/GenBank/DDBJ whole genome shotgun (WGS) entry which is preliminary data.</text>
</comment>
<dbReference type="GO" id="GO:0005634">
    <property type="term" value="C:nucleus"/>
    <property type="evidence" value="ECO:0007669"/>
    <property type="project" value="UniProtKB-SubCell"/>
</dbReference>
<name>A0AAV9JE39_9PEZI</name>
<dbReference type="InterPro" id="IPR017423">
    <property type="entry name" value="TRM6"/>
</dbReference>
<feature type="region of interest" description="Disordered" evidence="7">
    <location>
        <begin position="224"/>
        <end position="247"/>
    </location>
</feature>
<gene>
    <name evidence="8" type="ORF">LTR36_005914</name>
</gene>
<proteinExistence type="inferred from homology"/>
<feature type="region of interest" description="Disordered" evidence="7">
    <location>
        <begin position="85"/>
        <end position="110"/>
    </location>
</feature>
<comment type="similarity">
    <text evidence="2">Belongs to the TRM6/GCD10 family.</text>
</comment>
<evidence type="ECO:0000256" key="5">
    <source>
        <dbReference type="ARBA" id="ARBA00023242"/>
    </source>
</evidence>
<keyword evidence="4" id="KW-0819">tRNA processing</keyword>
<evidence type="ECO:0000313" key="9">
    <source>
        <dbReference type="Proteomes" id="UP001324427"/>
    </source>
</evidence>
<evidence type="ECO:0000313" key="8">
    <source>
        <dbReference type="EMBL" id="KAK4543136.1"/>
    </source>
</evidence>
<dbReference type="PANTHER" id="PTHR12945">
    <property type="entry name" value="TRANSLATION INITIATION FACTOR EIF3-RELATED"/>
    <property type="match status" value="1"/>
</dbReference>
<dbReference type="Pfam" id="PF04189">
    <property type="entry name" value="Gcd10p"/>
    <property type="match status" value="1"/>
</dbReference>
<evidence type="ECO:0000256" key="3">
    <source>
        <dbReference type="ARBA" id="ARBA00021704"/>
    </source>
</evidence>